<comment type="caution">
    <text evidence="2">The sequence shown here is derived from an EMBL/GenBank/DDBJ whole genome shotgun (WGS) entry which is preliminary data.</text>
</comment>
<dbReference type="Proteomes" id="UP000750711">
    <property type="component" value="Unassembled WGS sequence"/>
</dbReference>
<gene>
    <name evidence="2" type="ORF">GP486_006802</name>
</gene>
<sequence length="218" mass="24095">MKAKLRRLPHQTLPVTSSRSGMTGHEVCDGIPKEEADAIRDELLNFVRDSNPHILEDLHQRPFMVVDSTNRYRESLGRYLETFDKMPIVRLFSRNSSDEVQYHQSHPILYLKTEGPIRYPVGKHGLAFTFIALGQLSDVNGFLALGSLNPTSFNLESGQALHCLGDLEQRFGTGGGGLAILIAWMTIRISRRLTKSQDIGSGEDSTISIGKGIGTSTA</sequence>
<keyword evidence="3" id="KW-1185">Reference proteome</keyword>
<evidence type="ECO:0000256" key="1">
    <source>
        <dbReference type="SAM" id="MobiDB-lite"/>
    </source>
</evidence>
<feature type="region of interest" description="Disordered" evidence="1">
    <location>
        <begin position="1"/>
        <end position="25"/>
    </location>
</feature>
<protein>
    <submittedName>
        <fullName evidence="2">Uncharacterized protein</fullName>
    </submittedName>
</protein>
<name>A0A9P8IGF3_9PEZI</name>
<dbReference type="EMBL" id="JAGHQM010001654">
    <property type="protein sequence ID" value="KAH0553002.1"/>
    <property type="molecule type" value="Genomic_DNA"/>
</dbReference>
<reference evidence="2" key="1">
    <citation type="submission" date="2021-03" db="EMBL/GenBank/DDBJ databases">
        <title>Comparative genomics and phylogenomic investigation of the class Geoglossomycetes provide insights into ecological specialization and systematics.</title>
        <authorList>
            <person name="Melie T."/>
            <person name="Pirro S."/>
            <person name="Miller A.N."/>
            <person name="Quandt A."/>
        </authorList>
    </citation>
    <scope>NUCLEOTIDE SEQUENCE</scope>
    <source>
        <strain evidence="2">CAQ_001_2017</strain>
    </source>
</reference>
<accession>A0A9P8IGF3</accession>
<evidence type="ECO:0000313" key="3">
    <source>
        <dbReference type="Proteomes" id="UP000750711"/>
    </source>
</evidence>
<evidence type="ECO:0000313" key="2">
    <source>
        <dbReference type="EMBL" id="KAH0553002.1"/>
    </source>
</evidence>
<proteinExistence type="predicted"/>
<dbReference type="AlphaFoldDB" id="A0A9P8IGF3"/>
<organism evidence="2 3">
    <name type="scientific">Trichoglossum hirsutum</name>
    <dbReference type="NCBI Taxonomy" id="265104"/>
    <lineage>
        <taxon>Eukaryota</taxon>
        <taxon>Fungi</taxon>
        <taxon>Dikarya</taxon>
        <taxon>Ascomycota</taxon>
        <taxon>Pezizomycotina</taxon>
        <taxon>Geoglossomycetes</taxon>
        <taxon>Geoglossales</taxon>
        <taxon>Geoglossaceae</taxon>
        <taxon>Trichoglossum</taxon>
    </lineage>
</organism>